<dbReference type="Proteomes" id="UP000237000">
    <property type="component" value="Unassembled WGS sequence"/>
</dbReference>
<evidence type="ECO:0000313" key="2">
    <source>
        <dbReference type="Proteomes" id="UP000237000"/>
    </source>
</evidence>
<dbReference type="AlphaFoldDB" id="A0A2P5EIW7"/>
<name>A0A2P5EIW7_TREOI</name>
<dbReference type="EMBL" id="JXTC01000147">
    <property type="protein sequence ID" value="PON85472.1"/>
    <property type="molecule type" value="Genomic_DNA"/>
</dbReference>
<protein>
    <submittedName>
        <fullName evidence="1">Uncharacterized protein</fullName>
    </submittedName>
</protein>
<dbReference type="InParanoid" id="A0A2P5EIW7"/>
<comment type="caution">
    <text evidence="1">The sequence shown here is derived from an EMBL/GenBank/DDBJ whole genome shotgun (WGS) entry which is preliminary data.</text>
</comment>
<accession>A0A2P5EIW7</accession>
<organism evidence="1 2">
    <name type="scientific">Trema orientale</name>
    <name type="common">Charcoal tree</name>
    <name type="synonym">Celtis orientalis</name>
    <dbReference type="NCBI Taxonomy" id="63057"/>
    <lineage>
        <taxon>Eukaryota</taxon>
        <taxon>Viridiplantae</taxon>
        <taxon>Streptophyta</taxon>
        <taxon>Embryophyta</taxon>
        <taxon>Tracheophyta</taxon>
        <taxon>Spermatophyta</taxon>
        <taxon>Magnoliopsida</taxon>
        <taxon>eudicotyledons</taxon>
        <taxon>Gunneridae</taxon>
        <taxon>Pentapetalae</taxon>
        <taxon>rosids</taxon>
        <taxon>fabids</taxon>
        <taxon>Rosales</taxon>
        <taxon>Cannabaceae</taxon>
        <taxon>Trema</taxon>
    </lineage>
</organism>
<gene>
    <name evidence="1" type="ORF">TorRG33x02_187520</name>
</gene>
<reference evidence="2" key="1">
    <citation type="submission" date="2016-06" db="EMBL/GenBank/DDBJ databases">
        <title>Parallel loss of symbiosis genes in relatives of nitrogen-fixing non-legume Parasponia.</title>
        <authorList>
            <person name="Van Velzen R."/>
            <person name="Holmer R."/>
            <person name="Bu F."/>
            <person name="Rutten L."/>
            <person name="Van Zeijl A."/>
            <person name="Liu W."/>
            <person name="Santuari L."/>
            <person name="Cao Q."/>
            <person name="Sharma T."/>
            <person name="Shen D."/>
            <person name="Roswanjaya Y."/>
            <person name="Wardhani T."/>
            <person name="Kalhor M.S."/>
            <person name="Jansen J."/>
            <person name="Van den Hoogen J."/>
            <person name="Gungor B."/>
            <person name="Hartog M."/>
            <person name="Hontelez J."/>
            <person name="Verver J."/>
            <person name="Yang W.-C."/>
            <person name="Schijlen E."/>
            <person name="Repin R."/>
            <person name="Schilthuizen M."/>
            <person name="Schranz E."/>
            <person name="Heidstra R."/>
            <person name="Miyata K."/>
            <person name="Fedorova E."/>
            <person name="Kohlen W."/>
            <person name="Bisseling T."/>
            <person name="Smit S."/>
            <person name="Geurts R."/>
        </authorList>
    </citation>
    <scope>NUCLEOTIDE SEQUENCE [LARGE SCALE GENOMIC DNA]</scope>
    <source>
        <strain evidence="2">cv. RG33-2</strain>
    </source>
</reference>
<proteinExistence type="predicted"/>
<keyword evidence="2" id="KW-1185">Reference proteome</keyword>
<sequence length="205" mass="24080">MLSIDPSDYKRKISLAEFLHDIGTKASGEVVCIFESWDLLRNYWVTWTVTADPSLLEGRRKLEDPLLKSLPCLKDADPHFREIMKSFQRDIPLIGHNRRASYDQHAQRVLKMKFPSLRLLLEQTWKATTTSATPFGKVIAFVGFPFRLELTRKTLVEVRHWSQTLSIERPRILKYLEERHAVNIISHQFFPQDDDEKIIVFADKW</sequence>
<evidence type="ECO:0000313" key="1">
    <source>
        <dbReference type="EMBL" id="PON85472.1"/>
    </source>
</evidence>